<accession>A0A4R6J0A3</accession>
<name>A0A4R6J0A3_9BACT</name>
<gene>
    <name evidence="1" type="ORF">BC659_0701</name>
</gene>
<organism evidence="1 2">
    <name type="scientific">Sediminibacterium goheungense</name>
    <dbReference type="NCBI Taxonomy" id="1086393"/>
    <lineage>
        <taxon>Bacteria</taxon>
        <taxon>Pseudomonadati</taxon>
        <taxon>Bacteroidota</taxon>
        <taxon>Chitinophagia</taxon>
        <taxon>Chitinophagales</taxon>
        <taxon>Chitinophagaceae</taxon>
        <taxon>Sediminibacterium</taxon>
    </lineage>
</organism>
<dbReference type="Pfam" id="PF12771">
    <property type="entry name" value="SusD-like_2"/>
    <property type="match status" value="1"/>
</dbReference>
<sequence length="480" mass="52106">MTQVNFKRAAMALGVFATLLTGCSKGIDDFGTINNNPNATTVPITSALLTNVLAGAGGNVWGGTINTTAGLYCQYMSETQYTDISRYASPVINWDGTYSGDLYDLQNIINVNTDPATKTAAAQFGSNNNQIAIARILKAYNFWMLTDAYGDIPYFEALKGKGTIAYDKQELIYPDLIKELKESVAQFDGGLTVQGDIMYSGNTTKWKKFANSLIATIALRMSKANATLGKAEFAAAIAAGVIDNNADNAAIVYPGGNYRNPIYNYYVVTQRFDYAVSKTVTDQLTAKSDPRINVFTNNSKGFPYGLTRADALAWQTANPSFGFLYGFTTTAQTMPMYLMTAGQVFLARAEAARLGWTTEVVATMYANGITAEMNRWGITNAGAIATYLAQTDVALTGLASDAQKIGEQRWLSYYPDGNQGWAEYRRTGFPTMAAVPGSANAVPRRIPYGSNEPLYNPTNYASAAASYNSNSMNAKVWWDK</sequence>
<dbReference type="OrthoDB" id="725917at2"/>
<dbReference type="Gene3D" id="1.25.40.390">
    <property type="match status" value="1"/>
</dbReference>
<proteinExistence type="predicted"/>
<dbReference type="InterPro" id="IPR011990">
    <property type="entry name" value="TPR-like_helical_dom_sf"/>
</dbReference>
<reference evidence="1 2" key="1">
    <citation type="submission" date="2019-03" db="EMBL/GenBank/DDBJ databases">
        <title>Genomic Encyclopedia of Archaeal and Bacterial Type Strains, Phase II (KMG-II): from individual species to whole genera.</title>
        <authorList>
            <person name="Goeker M."/>
        </authorList>
    </citation>
    <scope>NUCLEOTIDE SEQUENCE [LARGE SCALE GENOMIC DNA]</scope>
    <source>
        <strain evidence="1 2">DSM 28323</strain>
    </source>
</reference>
<dbReference type="RefSeq" id="WP_133473257.1">
    <property type="nucleotide sequence ID" value="NZ_SNWP01000010.1"/>
</dbReference>
<dbReference type="EMBL" id="SNWP01000010">
    <property type="protein sequence ID" value="TDO28624.1"/>
    <property type="molecule type" value="Genomic_DNA"/>
</dbReference>
<evidence type="ECO:0000313" key="2">
    <source>
        <dbReference type="Proteomes" id="UP000295741"/>
    </source>
</evidence>
<dbReference type="Proteomes" id="UP000295741">
    <property type="component" value="Unassembled WGS sequence"/>
</dbReference>
<comment type="caution">
    <text evidence="1">The sequence shown here is derived from an EMBL/GenBank/DDBJ whole genome shotgun (WGS) entry which is preliminary data.</text>
</comment>
<evidence type="ECO:0000313" key="1">
    <source>
        <dbReference type="EMBL" id="TDO28624.1"/>
    </source>
</evidence>
<dbReference type="AlphaFoldDB" id="A0A4R6J0A3"/>
<dbReference type="SUPFAM" id="SSF48452">
    <property type="entry name" value="TPR-like"/>
    <property type="match status" value="1"/>
</dbReference>
<protein>
    <submittedName>
        <fullName evidence="1">SusD-like starch-binding protein associating with outer membrane</fullName>
    </submittedName>
</protein>
<keyword evidence="2" id="KW-1185">Reference proteome</keyword>
<dbReference type="PROSITE" id="PS51257">
    <property type="entry name" value="PROKAR_LIPOPROTEIN"/>
    <property type="match status" value="1"/>
</dbReference>
<dbReference type="InterPro" id="IPR041662">
    <property type="entry name" value="SusD-like_2"/>
</dbReference>